<name>A0A8I1ISJ0_PAEPO</name>
<dbReference type="GO" id="GO:0033214">
    <property type="term" value="P:siderophore-iron import into cell"/>
    <property type="evidence" value="ECO:0007669"/>
    <property type="project" value="TreeGrafter"/>
</dbReference>
<evidence type="ECO:0000256" key="4">
    <source>
        <dbReference type="ARBA" id="ARBA00022475"/>
    </source>
</evidence>
<evidence type="ECO:0000256" key="6">
    <source>
        <dbReference type="ARBA" id="ARBA00022989"/>
    </source>
</evidence>
<dbReference type="EMBL" id="JAEHFQ010000011">
    <property type="protein sequence ID" value="MBM0635162.1"/>
    <property type="molecule type" value="Genomic_DNA"/>
</dbReference>
<feature type="transmembrane region" description="Helical" evidence="8">
    <location>
        <begin position="285"/>
        <end position="305"/>
    </location>
</feature>
<dbReference type="AlphaFoldDB" id="A0A8I1ISJ0"/>
<comment type="subcellular location">
    <subcellularLocation>
        <location evidence="1">Cell membrane</location>
        <topology evidence="1">Multi-pass membrane protein</topology>
    </subcellularLocation>
</comment>
<evidence type="ECO:0000256" key="2">
    <source>
        <dbReference type="ARBA" id="ARBA00007935"/>
    </source>
</evidence>
<comment type="caution">
    <text evidence="9">The sequence shown here is derived from an EMBL/GenBank/DDBJ whole genome shotgun (WGS) entry which is preliminary data.</text>
</comment>
<dbReference type="Gene3D" id="1.10.3470.10">
    <property type="entry name" value="ABC transporter involved in vitamin B12 uptake, BtuC"/>
    <property type="match status" value="2"/>
</dbReference>
<evidence type="ECO:0000256" key="8">
    <source>
        <dbReference type="SAM" id="Phobius"/>
    </source>
</evidence>
<evidence type="ECO:0000256" key="3">
    <source>
        <dbReference type="ARBA" id="ARBA00022448"/>
    </source>
</evidence>
<feature type="transmembrane region" description="Helical" evidence="8">
    <location>
        <begin position="77"/>
        <end position="103"/>
    </location>
</feature>
<evidence type="ECO:0000256" key="5">
    <source>
        <dbReference type="ARBA" id="ARBA00022692"/>
    </source>
</evidence>
<dbReference type="SUPFAM" id="SSF81345">
    <property type="entry name" value="ABC transporter involved in vitamin B12 uptake, BtuC"/>
    <property type="match status" value="1"/>
</dbReference>
<feature type="transmembrane region" description="Helical" evidence="8">
    <location>
        <begin position="245"/>
        <end position="273"/>
    </location>
</feature>
<dbReference type="Pfam" id="PF01032">
    <property type="entry name" value="FecCD"/>
    <property type="match status" value="2"/>
</dbReference>
<dbReference type="PANTHER" id="PTHR30472:SF25">
    <property type="entry name" value="ABC TRANSPORTER PERMEASE PROTEIN MJ0876-RELATED"/>
    <property type="match status" value="1"/>
</dbReference>
<feature type="transmembrane region" description="Helical" evidence="8">
    <location>
        <begin position="115"/>
        <end position="134"/>
    </location>
</feature>
<evidence type="ECO:0000256" key="1">
    <source>
        <dbReference type="ARBA" id="ARBA00004651"/>
    </source>
</evidence>
<gene>
    <name evidence="9" type="ORF">JDW19_18800</name>
</gene>
<feature type="transmembrane region" description="Helical" evidence="8">
    <location>
        <begin position="312"/>
        <end position="333"/>
    </location>
</feature>
<dbReference type="RefSeq" id="WP_165149259.1">
    <property type="nucleotide sequence ID" value="NZ_JAEHFQ010000011.1"/>
</dbReference>
<comment type="similarity">
    <text evidence="2">Belongs to the binding-protein-dependent transport system permease family. FecCD subfamily.</text>
</comment>
<evidence type="ECO:0000256" key="7">
    <source>
        <dbReference type="ARBA" id="ARBA00023136"/>
    </source>
</evidence>
<feature type="transmembrane region" description="Helical" evidence="8">
    <location>
        <begin position="140"/>
        <end position="160"/>
    </location>
</feature>
<proteinExistence type="inferred from homology"/>
<keyword evidence="3" id="KW-0813">Transport</keyword>
<dbReference type="GO" id="GO:0005886">
    <property type="term" value="C:plasma membrane"/>
    <property type="evidence" value="ECO:0007669"/>
    <property type="project" value="UniProtKB-SubCell"/>
</dbReference>
<protein>
    <submittedName>
        <fullName evidence="9">Iron ABC transporter permease</fullName>
    </submittedName>
</protein>
<dbReference type="InterPro" id="IPR000522">
    <property type="entry name" value="ABC_transptr_permease_BtuC"/>
</dbReference>
<keyword evidence="5 8" id="KW-0812">Transmembrane</keyword>
<accession>A0A8I1ISJ0</accession>
<evidence type="ECO:0000313" key="9">
    <source>
        <dbReference type="EMBL" id="MBM0635162.1"/>
    </source>
</evidence>
<evidence type="ECO:0000313" key="10">
    <source>
        <dbReference type="Proteomes" id="UP000650605"/>
    </source>
</evidence>
<feature type="transmembrane region" description="Helical" evidence="8">
    <location>
        <begin position="30"/>
        <end position="57"/>
    </location>
</feature>
<keyword evidence="7 8" id="KW-0472">Membrane</keyword>
<dbReference type="InterPro" id="IPR037294">
    <property type="entry name" value="ABC_BtuC-like"/>
</dbReference>
<keyword evidence="4" id="KW-1003">Cell membrane</keyword>
<feature type="transmembrane region" description="Helical" evidence="8">
    <location>
        <begin position="220"/>
        <end position="238"/>
    </location>
</feature>
<organism evidence="9 10">
    <name type="scientific">Paenibacillus polymyxa</name>
    <name type="common">Bacillus polymyxa</name>
    <dbReference type="NCBI Taxonomy" id="1406"/>
    <lineage>
        <taxon>Bacteria</taxon>
        <taxon>Bacillati</taxon>
        <taxon>Bacillota</taxon>
        <taxon>Bacilli</taxon>
        <taxon>Bacillales</taxon>
        <taxon>Paenibacillaceae</taxon>
        <taxon>Paenibacillus</taxon>
    </lineage>
</organism>
<reference evidence="9" key="1">
    <citation type="submission" date="2020-12" db="EMBL/GenBank/DDBJ databases">
        <title>Paenibacillus polymyxa LMG 27872: a double-edged sword.</title>
        <authorList>
            <person name="Langendries S."/>
            <person name="Garcia Mendez S."/>
            <person name="Beirinckx S."/>
            <person name="Viaene T."/>
            <person name="Baeyen S."/>
            <person name="Goeminne G."/>
            <person name="Willems A."/>
            <person name="Debode J."/>
            <person name="Goormachtig S."/>
        </authorList>
    </citation>
    <scope>NUCLEOTIDE SEQUENCE</scope>
    <source>
        <strain evidence="9">LMG 27872</strain>
    </source>
</reference>
<feature type="transmembrane region" description="Helical" evidence="8">
    <location>
        <begin position="172"/>
        <end position="196"/>
    </location>
</feature>
<dbReference type="PANTHER" id="PTHR30472">
    <property type="entry name" value="FERRIC ENTEROBACTIN TRANSPORT SYSTEM PERMEASE PROTEIN"/>
    <property type="match status" value="1"/>
</dbReference>
<dbReference type="Proteomes" id="UP000650605">
    <property type="component" value="Unassembled WGS sequence"/>
</dbReference>
<sequence length="347" mass="37703">MSEQEIHVGECGGGTITAEPNAAPLRPRRIVLTLFTGFALLILGLFLTLITGIFPISYTEVLEVLFSSNPDPTLKEVVYQIRMPFALDMLLLGGCLAVSGTLLQLRTANRFASPTLTGLMPGAMVGLCVVLLLGMDIDSFGSMALCIAGAVFGGFIVFTLNKIRFIRGRSAGVHLFIIGFIIDVVLRSASGFIMLLGEYGGYQQEWAISQGGWGIREGSFTFWLALLTILVAGSVFAFPKQLSPLYLPFAIVLTAVTVWACGTIGYIGLIVPYFMRCMIGNRPRLLILGSVFWGGGLLMLAKVISARINEPVGFPVTPVLACIGIPFLIFMVWREWKRSSLLESSRF</sequence>
<dbReference type="GO" id="GO:0022857">
    <property type="term" value="F:transmembrane transporter activity"/>
    <property type="evidence" value="ECO:0007669"/>
    <property type="project" value="InterPro"/>
</dbReference>
<keyword evidence="6 8" id="KW-1133">Transmembrane helix</keyword>